<keyword evidence="3" id="KW-0274">FAD</keyword>
<evidence type="ECO:0000313" key="5">
    <source>
        <dbReference type="EMBL" id="QUT05623.1"/>
    </source>
</evidence>
<dbReference type="AlphaFoldDB" id="A0A975Q1Q6"/>
<dbReference type="Pfam" id="PF21274">
    <property type="entry name" value="Rng_hyd_C"/>
    <property type="match status" value="1"/>
</dbReference>
<feature type="domain" description="FAD-binding" evidence="4">
    <location>
        <begin position="2"/>
        <end position="350"/>
    </location>
</feature>
<evidence type="ECO:0000256" key="1">
    <source>
        <dbReference type="ARBA" id="ARBA00001974"/>
    </source>
</evidence>
<keyword evidence="6" id="KW-1185">Reference proteome</keyword>
<dbReference type="Gene3D" id="3.30.9.10">
    <property type="entry name" value="D-Amino Acid Oxidase, subunit A, domain 2"/>
    <property type="match status" value="1"/>
</dbReference>
<gene>
    <name evidence="5" type="ORF">KFK14_22155</name>
</gene>
<protein>
    <submittedName>
        <fullName evidence="5">FAD-dependent monooxygenase</fullName>
    </submittedName>
</protein>
<dbReference type="Gene3D" id="3.50.50.60">
    <property type="entry name" value="FAD/NAD(P)-binding domain"/>
    <property type="match status" value="1"/>
</dbReference>
<dbReference type="PANTHER" id="PTHR43004">
    <property type="entry name" value="TRK SYSTEM POTASSIUM UPTAKE PROTEIN"/>
    <property type="match status" value="1"/>
</dbReference>
<dbReference type="PANTHER" id="PTHR43004:SF19">
    <property type="entry name" value="BINDING MONOOXYGENASE, PUTATIVE (JCVI)-RELATED"/>
    <property type="match status" value="1"/>
</dbReference>
<evidence type="ECO:0000256" key="2">
    <source>
        <dbReference type="ARBA" id="ARBA00022630"/>
    </source>
</evidence>
<dbReference type="RefSeq" id="WP_212609151.1">
    <property type="nucleotide sequence ID" value="NZ_CP073910.1"/>
</dbReference>
<dbReference type="Gene3D" id="3.40.30.120">
    <property type="match status" value="1"/>
</dbReference>
<dbReference type="NCBIfam" id="NF004780">
    <property type="entry name" value="PRK06126.1"/>
    <property type="match status" value="1"/>
</dbReference>
<dbReference type="InterPro" id="IPR002938">
    <property type="entry name" value="FAD-bd"/>
</dbReference>
<sequence>MLVVGAGPVGLALAIELGSRGVRVTLIERNDRGGSAPRAKTTNVRTRTHLRRWGIADKLAAASPFGVDYPNNMVFVTRLAGPELARFTDAFNAAPARDNRYPEHAQWVPQYTLERVMLEHARTLPGVDILFGVTLTESEQDNNRVLSRVVDIDGREREIVSEYLVGADGARSRVRELIGARMVGRAGLSHHYNIIFRAPGWAGAHRHGPAAIYWQIGTDGLSVIGPMDQGDLWYFMPGGAKPGDSLSKEEAAALIRQRCGIDLPVEVLSADNWTANELLADRYRAGRIFLAGDACHLHPPAGGYGMNMGVGDSVDLGWKLAATLNGWGGPALLNSYEIERRQVHQVVIDEAMANYAIFVEPPPVEIEDDTAAGEAARTKLGAAIQASKGREFATLGTVLGLCYQSPLIAKESEPCPEHISEVYKPSGHSGCLAPHAWLDDGSSLYDLFGPDFTLLVAAGANRCEVGKAFENAKALGIPLKILDVPSISIAELYGASLVLIRPDQHVAWRGNHWEDALAPAAGHELALA</sequence>
<keyword evidence="2" id="KW-0285">Flavoprotein</keyword>
<dbReference type="EMBL" id="CP073910">
    <property type="protein sequence ID" value="QUT05623.1"/>
    <property type="molecule type" value="Genomic_DNA"/>
</dbReference>
<dbReference type="PRINTS" id="PR00420">
    <property type="entry name" value="RNGMNOXGNASE"/>
</dbReference>
<dbReference type="InterPro" id="IPR050641">
    <property type="entry name" value="RIFMO-like"/>
</dbReference>
<evidence type="ECO:0000313" key="6">
    <source>
        <dbReference type="Proteomes" id="UP000681425"/>
    </source>
</evidence>
<evidence type="ECO:0000259" key="4">
    <source>
        <dbReference type="Pfam" id="PF01494"/>
    </source>
</evidence>
<dbReference type="KEGG" id="spph:KFK14_22155"/>
<dbReference type="GO" id="GO:0016709">
    <property type="term" value="F:oxidoreductase activity, acting on paired donors, with incorporation or reduction of molecular oxygen, NAD(P)H as one donor, and incorporation of one atom of oxygen"/>
    <property type="evidence" value="ECO:0007669"/>
    <property type="project" value="UniProtKB-ARBA"/>
</dbReference>
<keyword evidence="5" id="KW-0560">Oxidoreductase</keyword>
<reference evidence="5" key="1">
    <citation type="submission" date="2021-04" db="EMBL/GenBank/DDBJ databases">
        <title>Isolation of p-tert-butylphenol degrading bacteria Sphingobium phenoxybenzoativorans Tas13 from active sludge.</title>
        <authorList>
            <person name="Li Y."/>
        </authorList>
    </citation>
    <scope>NUCLEOTIDE SEQUENCE</scope>
    <source>
        <strain evidence="5">Tas13</strain>
    </source>
</reference>
<evidence type="ECO:0000256" key="3">
    <source>
        <dbReference type="ARBA" id="ARBA00022827"/>
    </source>
</evidence>
<comment type="cofactor">
    <cofactor evidence="1">
        <name>FAD</name>
        <dbReference type="ChEBI" id="CHEBI:57692"/>
    </cofactor>
</comment>
<dbReference type="GO" id="GO:0071949">
    <property type="term" value="F:FAD binding"/>
    <property type="evidence" value="ECO:0007669"/>
    <property type="project" value="InterPro"/>
</dbReference>
<organism evidence="5 6">
    <name type="scientific">Sphingobium phenoxybenzoativorans</name>
    <dbReference type="NCBI Taxonomy" id="1592790"/>
    <lineage>
        <taxon>Bacteria</taxon>
        <taxon>Pseudomonadati</taxon>
        <taxon>Pseudomonadota</taxon>
        <taxon>Alphaproteobacteria</taxon>
        <taxon>Sphingomonadales</taxon>
        <taxon>Sphingomonadaceae</taxon>
        <taxon>Sphingobium</taxon>
    </lineage>
</organism>
<name>A0A975Q1Q6_9SPHN</name>
<accession>A0A975Q1Q6</accession>
<proteinExistence type="predicted"/>
<dbReference type="InterPro" id="IPR036188">
    <property type="entry name" value="FAD/NAD-bd_sf"/>
</dbReference>
<dbReference type="SUPFAM" id="SSF51905">
    <property type="entry name" value="FAD/NAD(P)-binding domain"/>
    <property type="match status" value="1"/>
</dbReference>
<dbReference type="Proteomes" id="UP000681425">
    <property type="component" value="Chromosome"/>
</dbReference>
<dbReference type="Pfam" id="PF01494">
    <property type="entry name" value="FAD_binding_3"/>
    <property type="match status" value="1"/>
</dbReference>
<keyword evidence="5" id="KW-0503">Monooxygenase</keyword>